<proteinExistence type="predicted"/>
<gene>
    <name evidence="1" type="ORF">PoB_001390500</name>
</gene>
<evidence type="ECO:0000313" key="2">
    <source>
        <dbReference type="Proteomes" id="UP000735302"/>
    </source>
</evidence>
<sequence>MQDLPKIGRRIQDKKPAHVGKNQVRCSQSSVFVCRICDNHLVRHSRMTSALRSPTGDMLGSRQKFGTPCLSPFGSDDANAFLCYGKLSKLPIALEDETSCAISKRQRRVLYISSKGEFLCASPVSDLIYKLENRHPPLTDIELLTETGR</sequence>
<dbReference type="EMBL" id="BLXT01001713">
    <property type="protein sequence ID" value="GFN87399.1"/>
    <property type="molecule type" value="Genomic_DNA"/>
</dbReference>
<organism evidence="1 2">
    <name type="scientific">Plakobranchus ocellatus</name>
    <dbReference type="NCBI Taxonomy" id="259542"/>
    <lineage>
        <taxon>Eukaryota</taxon>
        <taxon>Metazoa</taxon>
        <taxon>Spiralia</taxon>
        <taxon>Lophotrochozoa</taxon>
        <taxon>Mollusca</taxon>
        <taxon>Gastropoda</taxon>
        <taxon>Heterobranchia</taxon>
        <taxon>Euthyneura</taxon>
        <taxon>Panpulmonata</taxon>
        <taxon>Sacoglossa</taxon>
        <taxon>Placobranchoidea</taxon>
        <taxon>Plakobranchidae</taxon>
        <taxon>Plakobranchus</taxon>
    </lineage>
</organism>
<dbReference type="Proteomes" id="UP000735302">
    <property type="component" value="Unassembled WGS sequence"/>
</dbReference>
<evidence type="ECO:0000313" key="1">
    <source>
        <dbReference type="EMBL" id="GFN87399.1"/>
    </source>
</evidence>
<comment type="caution">
    <text evidence="1">The sequence shown here is derived from an EMBL/GenBank/DDBJ whole genome shotgun (WGS) entry which is preliminary data.</text>
</comment>
<accession>A0AAV3YY90</accession>
<keyword evidence="2" id="KW-1185">Reference proteome</keyword>
<name>A0AAV3YY90_9GAST</name>
<dbReference type="AlphaFoldDB" id="A0AAV3YY90"/>
<reference evidence="1 2" key="1">
    <citation type="journal article" date="2021" name="Elife">
        <title>Chloroplast acquisition without the gene transfer in kleptoplastic sea slugs, Plakobranchus ocellatus.</title>
        <authorList>
            <person name="Maeda T."/>
            <person name="Takahashi S."/>
            <person name="Yoshida T."/>
            <person name="Shimamura S."/>
            <person name="Takaki Y."/>
            <person name="Nagai Y."/>
            <person name="Toyoda A."/>
            <person name="Suzuki Y."/>
            <person name="Arimoto A."/>
            <person name="Ishii H."/>
            <person name="Satoh N."/>
            <person name="Nishiyama T."/>
            <person name="Hasebe M."/>
            <person name="Maruyama T."/>
            <person name="Minagawa J."/>
            <person name="Obokata J."/>
            <person name="Shigenobu S."/>
        </authorList>
    </citation>
    <scope>NUCLEOTIDE SEQUENCE [LARGE SCALE GENOMIC DNA]</scope>
</reference>
<protein>
    <submittedName>
        <fullName evidence="1">Uncharacterized protein</fullName>
    </submittedName>
</protein>